<feature type="compositionally biased region" description="Basic and acidic residues" evidence="1">
    <location>
        <begin position="184"/>
        <end position="219"/>
    </location>
</feature>
<evidence type="ECO:0000256" key="1">
    <source>
        <dbReference type="SAM" id="MobiDB-lite"/>
    </source>
</evidence>
<accession>A0A8T2NX74</accession>
<organism evidence="2 3">
    <name type="scientific">Albula glossodonta</name>
    <name type="common">roundjaw bonefish</name>
    <dbReference type="NCBI Taxonomy" id="121402"/>
    <lineage>
        <taxon>Eukaryota</taxon>
        <taxon>Metazoa</taxon>
        <taxon>Chordata</taxon>
        <taxon>Craniata</taxon>
        <taxon>Vertebrata</taxon>
        <taxon>Euteleostomi</taxon>
        <taxon>Actinopterygii</taxon>
        <taxon>Neopterygii</taxon>
        <taxon>Teleostei</taxon>
        <taxon>Albuliformes</taxon>
        <taxon>Albulidae</taxon>
        <taxon>Albula</taxon>
    </lineage>
</organism>
<comment type="caution">
    <text evidence="2">The sequence shown here is derived from an EMBL/GenBank/DDBJ whole genome shotgun (WGS) entry which is preliminary data.</text>
</comment>
<keyword evidence="3" id="KW-1185">Reference proteome</keyword>
<dbReference type="Proteomes" id="UP000824540">
    <property type="component" value="Unassembled WGS sequence"/>
</dbReference>
<dbReference type="AlphaFoldDB" id="A0A8T2NX74"/>
<dbReference type="EMBL" id="JAFBMS010000017">
    <property type="protein sequence ID" value="KAG9345633.1"/>
    <property type="molecule type" value="Genomic_DNA"/>
</dbReference>
<protein>
    <submittedName>
        <fullName evidence="2">Uncharacterized protein</fullName>
    </submittedName>
</protein>
<feature type="region of interest" description="Disordered" evidence="1">
    <location>
        <begin position="184"/>
        <end position="225"/>
    </location>
</feature>
<sequence length="225" mass="24874">MWVRLEYSHADVRLIGAASFREHGSSSLAVFSTHGGVAELSETASSVLSSLLKGFGKIISNNSKLNEKYLPSPHTPFTVKGKDWVCRWTLLLTVRVCRCGCSANTEAVQVVPVTSDVLLWLEHDDVDLGSEHAPQNHEAAQADRYAHGCGLHLWRGDGVHGTQDDQHHIVGEGEEHAGVAHITLEDDRLPSLGKRETPRARHLQQEPDGHQHQLHRDQAQTDEDL</sequence>
<proteinExistence type="predicted"/>
<evidence type="ECO:0000313" key="2">
    <source>
        <dbReference type="EMBL" id="KAG9345633.1"/>
    </source>
</evidence>
<evidence type="ECO:0000313" key="3">
    <source>
        <dbReference type="Proteomes" id="UP000824540"/>
    </source>
</evidence>
<name>A0A8T2NX74_9TELE</name>
<reference evidence="2" key="1">
    <citation type="thesis" date="2021" institute="BYU ScholarsArchive" country="Provo, UT, USA">
        <title>Applications of and Algorithms for Genome Assembly and Genomic Analyses with an Emphasis on Marine Teleosts.</title>
        <authorList>
            <person name="Pickett B.D."/>
        </authorList>
    </citation>
    <scope>NUCLEOTIDE SEQUENCE</scope>
    <source>
        <strain evidence="2">HI-2016</strain>
    </source>
</reference>
<gene>
    <name evidence="2" type="ORF">JZ751_008777</name>
</gene>